<evidence type="ECO:0000313" key="8">
    <source>
        <dbReference type="EMBL" id="NEZ47770.1"/>
    </source>
</evidence>
<proteinExistence type="predicted"/>
<comment type="caution">
    <text evidence="8">The sequence shown here is derived from an EMBL/GenBank/DDBJ whole genome shotgun (WGS) entry which is preliminary data.</text>
</comment>
<evidence type="ECO:0000256" key="3">
    <source>
        <dbReference type="ARBA" id="ARBA00022989"/>
    </source>
</evidence>
<evidence type="ECO:0000256" key="6">
    <source>
        <dbReference type="SAM" id="Phobius"/>
    </source>
</evidence>
<dbReference type="Proteomes" id="UP000473885">
    <property type="component" value="Unassembled WGS sequence"/>
</dbReference>
<protein>
    <submittedName>
        <fullName evidence="8">YhgE/Pip domain-containing protein</fullName>
    </submittedName>
</protein>
<dbReference type="NCBIfam" id="TIGR03061">
    <property type="entry name" value="pip_yhgE_Nterm"/>
    <property type="match status" value="1"/>
</dbReference>
<evidence type="ECO:0000313" key="9">
    <source>
        <dbReference type="Proteomes" id="UP000473885"/>
    </source>
</evidence>
<keyword evidence="3 6" id="KW-1133">Transmembrane helix</keyword>
<gene>
    <name evidence="8" type="ORF">FDF74_11320</name>
</gene>
<dbReference type="InterPro" id="IPR013525">
    <property type="entry name" value="ABC2_TM"/>
</dbReference>
<organism evidence="8 9">
    <name type="scientific">Clostridium niameyense</name>
    <dbReference type="NCBI Taxonomy" id="1622073"/>
    <lineage>
        <taxon>Bacteria</taxon>
        <taxon>Bacillati</taxon>
        <taxon>Bacillota</taxon>
        <taxon>Clostridia</taxon>
        <taxon>Eubacteriales</taxon>
        <taxon>Clostridiaceae</taxon>
        <taxon>Clostridium</taxon>
    </lineage>
</organism>
<feature type="transmembrane region" description="Helical" evidence="6">
    <location>
        <begin position="673"/>
        <end position="694"/>
    </location>
</feature>
<feature type="transmembrane region" description="Helical" evidence="6">
    <location>
        <begin position="588"/>
        <end position="610"/>
    </location>
</feature>
<dbReference type="EMBL" id="SXDP01000012">
    <property type="protein sequence ID" value="NEZ47770.1"/>
    <property type="molecule type" value="Genomic_DNA"/>
</dbReference>
<evidence type="ECO:0000259" key="7">
    <source>
        <dbReference type="Pfam" id="PF01061"/>
    </source>
</evidence>
<dbReference type="PANTHER" id="PTHR43077">
    <property type="entry name" value="TRANSPORT PERMEASE YVFS-RELATED"/>
    <property type="match status" value="1"/>
</dbReference>
<dbReference type="InterPro" id="IPR017501">
    <property type="entry name" value="Phage_infect_YhgE_C"/>
</dbReference>
<name>A0A6M0RDA2_9CLOT</name>
<dbReference type="PANTHER" id="PTHR43077:SF10">
    <property type="entry name" value="TRANSPORT PERMEASE PROTEIN"/>
    <property type="match status" value="1"/>
</dbReference>
<dbReference type="NCBIfam" id="TIGR03062">
    <property type="entry name" value="pip_yhgE_Cterm"/>
    <property type="match status" value="1"/>
</dbReference>
<dbReference type="Pfam" id="PF01061">
    <property type="entry name" value="ABC2_membrane"/>
    <property type="match status" value="1"/>
</dbReference>
<dbReference type="GO" id="GO:0016020">
    <property type="term" value="C:membrane"/>
    <property type="evidence" value="ECO:0007669"/>
    <property type="project" value="UniProtKB-SubCell"/>
</dbReference>
<keyword evidence="5" id="KW-0175">Coiled coil</keyword>
<dbReference type="GO" id="GO:0140359">
    <property type="term" value="F:ABC-type transporter activity"/>
    <property type="evidence" value="ECO:0007669"/>
    <property type="project" value="InterPro"/>
</dbReference>
<evidence type="ECO:0000256" key="1">
    <source>
        <dbReference type="ARBA" id="ARBA00004141"/>
    </source>
</evidence>
<keyword evidence="4 6" id="KW-0472">Membrane</keyword>
<feature type="domain" description="ABC-2 type transporter transmembrane" evidence="7">
    <location>
        <begin position="490"/>
        <end position="664"/>
    </location>
</feature>
<keyword evidence="9" id="KW-1185">Reference proteome</keyword>
<dbReference type="Gene3D" id="3.40.1710.10">
    <property type="entry name" value="abc type-2 transporter like domain"/>
    <property type="match status" value="1"/>
</dbReference>
<reference evidence="8 9" key="1">
    <citation type="submission" date="2019-04" db="EMBL/GenBank/DDBJ databases">
        <title>Genome sequencing of Clostridium botulinum Groups I-IV and Clostridium butyricum.</title>
        <authorList>
            <person name="Brunt J."/>
            <person name="Van Vliet A.H.M."/>
            <person name="Stringer S.C."/>
            <person name="Carter A.T."/>
            <person name="Peck M.W."/>
        </authorList>
    </citation>
    <scope>NUCLEOTIDE SEQUENCE [LARGE SCALE GENOMIC DNA]</scope>
    <source>
        <strain evidence="8 9">IFR 18/094</strain>
    </source>
</reference>
<accession>A0A6M0RDA2</accession>
<keyword evidence="2 6" id="KW-0812">Transmembrane</keyword>
<evidence type="ECO:0000256" key="4">
    <source>
        <dbReference type="ARBA" id="ARBA00023136"/>
    </source>
</evidence>
<feature type="transmembrane region" description="Helical" evidence="6">
    <location>
        <begin position="619"/>
        <end position="638"/>
    </location>
</feature>
<feature type="coiled-coil region" evidence="5">
    <location>
        <begin position="338"/>
        <end position="368"/>
    </location>
</feature>
<comment type="subcellular location">
    <subcellularLocation>
        <location evidence="1">Membrane</location>
        <topology evidence="1">Multi-pass membrane protein</topology>
    </subcellularLocation>
</comment>
<dbReference type="InterPro" id="IPR017500">
    <property type="entry name" value="Phage_infect_YhgE_N"/>
</dbReference>
<sequence>MKNIFKIYKRDIKSTVKNPITILIVLGICFLPSLYAWVNIAACWNPYENTSTVPIAVVNKDKNVLENGKKINVGNEVIKELKKNTALNWKFVNSKDANLGVVSGNYYAMIEIPEDFSKNLTSILHSDKPKKPTIIYKVNTKSNPVAGKITGVAKSEIVNNINSNFVNTVNKTVFYYLNQAGKKAEDNKDNILKLKKGVIELNSNLDSIKSALDTVSSHGTTLSEFSTNLKKTMPSINNGLNSVKKGTVNTQNLISNVKKDLDVSFSNTQLILNEIQGESNKLKSLIYTLKTENKDKKNIIYNAITTIDHINNNVNSLISYLENISKVYKENKNIPNMISSLNKLKEDLNAEKEQLNKLQNNINDTSNLSEEIFNSLNDKTNNIENQVSNSLTTYSNAVRPSLNNIANNLIASTENASSILDSSQGMFNQIDNLLNYSSEGSKLAVDTSKNLSLKLEEFKGLIGNLSNELKKVDNNDLNKIITIFQTNPELMGNFVANPFNLKEESIYKMENYGSGMAPIYTTLSLWVGALILTSIFKTTLSKFEDSENITLKEEYLGKMLFFITIAVIQGLIVALGDKFLLGVQTSNLLLLLLFAIISSLTFSIIVYTLVSILRNVGKALSIILLVIQIAGCGGSYPIQVDPVFFRILQPFFPFTYSVNGFREAIAGPLVSKVLVDLVALITFALVTVLIGYLLKTPLNPLVDKFEEKFEESGIGE</sequence>
<evidence type="ECO:0000256" key="2">
    <source>
        <dbReference type="ARBA" id="ARBA00022692"/>
    </source>
</evidence>
<feature type="transmembrane region" description="Helical" evidence="6">
    <location>
        <begin position="20"/>
        <end position="38"/>
    </location>
</feature>
<feature type="transmembrane region" description="Helical" evidence="6">
    <location>
        <begin position="556"/>
        <end position="576"/>
    </location>
</feature>
<dbReference type="InterPro" id="IPR051328">
    <property type="entry name" value="T7SS_ABC-Transporter"/>
</dbReference>
<evidence type="ECO:0000256" key="5">
    <source>
        <dbReference type="SAM" id="Coils"/>
    </source>
</evidence>
<dbReference type="RefSeq" id="WP_163249660.1">
    <property type="nucleotide sequence ID" value="NZ_SXDP01000012.1"/>
</dbReference>
<feature type="transmembrane region" description="Helical" evidence="6">
    <location>
        <begin position="517"/>
        <end position="536"/>
    </location>
</feature>
<dbReference type="AlphaFoldDB" id="A0A6M0RDA2"/>